<organism evidence="1 2">
    <name type="scientific">Brachionus plicatilis</name>
    <name type="common">Marine rotifer</name>
    <name type="synonym">Brachionus muelleri</name>
    <dbReference type="NCBI Taxonomy" id="10195"/>
    <lineage>
        <taxon>Eukaryota</taxon>
        <taxon>Metazoa</taxon>
        <taxon>Spiralia</taxon>
        <taxon>Gnathifera</taxon>
        <taxon>Rotifera</taxon>
        <taxon>Eurotatoria</taxon>
        <taxon>Monogononta</taxon>
        <taxon>Pseudotrocha</taxon>
        <taxon>Ploima</taxon>
        <taxon>Brachionidae</taxon>
        <taxon>Brachionus</taxon>
    </lineage>
</organism>
<dbReference type="AlphaFoldDB" id="A0A3M7R6G0"/>
<keyword evidence="2" id="KW-1185">Reference proteome</keyword>
<protein>
    <submittedName>
        <fullName evidence="1">Uncharacterized protein</fullName>
    </submittedName>
</protein>
<dbReference type="Proteomes" id="UP000276133">
    <property type="component" value="Unassembled WGS sequence"/>
</dbReference>
<reference evidence="1 2" key="1">
    <citation type="journal article" date="2018" name="Sci. Rep.">
        <title>Genomic signatures of local adaptation to the degree of environmental predictability in rotifers.</title>
        <authorList>
            <person name="Franch-Gras L."/>
            <person name="Hahn C."/>
            <person name="Garcia-Roger E.M."/>
            <person name="Carmona M.J."/>
            <person name="Serra M."/>
            <person name="Gomez A."/>
        </authorList>
    </citation>
    <scope>NUCLEOTIDE SEQUENCE [LARGE SCALE GENOMIC DNA]</scope>
    <source>
        <strain evidence="1">HYR1</strain>
    </source>
</reference>
<accession>A0A3M7R6G0</accession>
<evidence type="ECO:0000313" key="2">
    <source>
        <dbReference type="Proteomes" id="UP000276133"/>
    </source>
</evidence>
<feature type="non-terminal residue" evidence="1">
    <location>
        <position position="1"/>
    </location>
</feature>
<dbReference type="EMBL" id="REGN01004089">
    <property type="protein sequence ID" value="RNA19183.1"/>
    <property type="molecule type" value="Genomic_DNA"/>
</dbReference>
<name>A0A3M7R6G0_BRAPC</name>
<sequence length="68" mass="7528">DIIRGRTFFKGGLDEFGVWTQSFLRLWISATIFLGSEFLNFLDGNLGIAELAASKILLYSKPNSNSIG</sequence>
<comment type="caution">
    <text evidence="1">The sequence shown here is derived from an EMBL/GenBank/DDBJ whole genome shotgun (WGS) entry which is preliminary data.</text>
</comment>
<gene>
    <name evidence="1" type="ORF">BpHYR1_051770</name>
</gene>
<evidence type="ECO:0000313" key="1">
    <source>
        <dbReference type="EMBL" id="RNA19183.1"/>
    </source>
</evidence>
<proteinExistence type="predicted"/>